<comment type="caution">
    <text evidence="3">The sequence shown here is derived from an EMBL/GenBank/DDBJ whole genome shotgun (WGS) entry which is preliminary data.</text>
</comment>
<evidence type="ECO:0000256" key="2">
    <source>
        <dbReference type="SAM" id="SignalP"/>
    </source>
</evidence>
<keyword evidence="4" id="KW-1185">Reference proteome</keyword>
<feature type="signal peptide" evidence="2">
    <location>
        <begin position="1"/>
        <end position="29"/>
    </location>
</feature>
<feature type="region of interest" description="Disordered" evidence="1">
    <location>
        <begin position="56"/>
        <end position="75"/>
    </location>
</feature>
<reference evidence="3 4" key="1">
    <citation type="submission" date="2019-12" db="EMBL/GenBank/DDBJ databases">
        <title>Deinococcus sp. HMF7620 Genome sequencing and assembly.</title>
        <authorList>
            <person name="Kang H."/>
            <person name="Kim H."/>
            <person name="Joh K."/>
        </authorList>
    </citation>
    <scope>NUCLEOTIDE SEQUENCE [LARGE SCALE GENOMIC DNA]</scope>
    <source>
        <strain evidence="3 4">HMF7620</strain>
    </source>
</reference>
<dbReference type="RefSeq" id="WP_157458703.1">
    <property type="nucleotide sequence ID" value="NZ_WQLB01000008.1"/>
</dbReference>
<dbReference type="Proteomes" id="UP000483286">
    <property type="component" value="Unassembled WGS sequence"/>
</dbReference>
<name>A0A7C9HZ45_9DEIO</name>
<gene>
    <name evidence="3" type="ORF">GO986_07635</name>
</gene>
<organism evidence="3 4">
    <name type="scientific">Deinococcus arboris</name>
    <dbReference type="NCBI Taxonomy" id="2682977"/>
    <lineage>
        <taxon>Bacteria</taxon>
        <taxon>Thermotogati</taxon>
        <taxon>Deinococcota</taxon>
        <taxon>Deinococci</taxon>
        <taxon>Deinococcales</taxon>
        <taxon>Deinococcaceae</taxon>
        <taxon>Deinococcus</taxon>
    </lineage>
</organism>
<protein>
    <submittedName>
        <fullName evidence="3">Uncharacterized protein</fullName>
    </submittedName>
</protein>
<keyword evidence="2" id="KW-0732">Signal</keyword>
<evidence type="ECO:0000256" key="1">
    <source>
        <dbReference type="SAM" id="MobiDB-lite"/>
    </source>
</evidence>
<dbReference type="EMBL" id="WQLB01000008">
    <property type="protein sequence ID" value="MVN86635.1"/>
    <property type="molecule type" value="Genomic_DNA"/>
</dbReference>
<accession>A0A7C9HZ45</accession>
<proteinExistence type="predicted"/>
<dbReference type="AlphaFoldDB" id="A0A7C9HZ45"/>
<evidence type="ECO:0000313" key="4">
    <source>
        <dbReference type="Proteomes" id="UP000483286"/>
    </source>
</evidence>
<sequence>MTSSRTPRTLRPVLLALLGAALLAPLAGAQTVTVHSDPGVGPVQLADPGVGPVQLADPGVGPVQLSTVPPVPPRS</sequence>
<feature type="chain" id="PRO_5028934680" evidence="2">
    <location>
        <begin position="30"/>
        <end position="75"/>
    </location>
</feature>
<evidence type="ECO:0000313" key="3">
    <source>
        <dbReference type="EMBL" id="MVN86635.1"/>
    </source>
</evidence>